<evidence type="ECO:0000256" key="2">
    <source>
        <dbReference type="ARBA" id="ARBA00012224"/>
    </source>
</evidence>
<keyword evidence="7" id="KW-0032">Aminotransferase</keyword>
<dbReference type="GO" id="GO:0030170">
    <property type="term" value="F:pyridoxal phosphate binding"/>
    <property type="evidence" value="ECO:0007669"/>
    <property type="project" value="InterPro"/>
</dbReference>
<proteinExistence type="inferred from homology"/>
<evidence type="ECO:0000313" key="7">
    <source>
        <dbReference type="EMBL" id="PKY66517.1"/>
    </source>
</evidence>
<comment type="cofactor">
    <cofactor evidence="1">
        <name>pyridoxal 5'-phosphate</name>
        <dbReference type="ChEBI" id="CHEBI:597326"/>
    </cofactor>
</comment>
<dbReference type="SUPFAM" id="SSF53383">
    <property type="entry name" value="PLP-dependent transferases"/>
    <property type="match status" value="1"/>
</dbReference>
<comment type="similarity">
    <text evidence="5">Belongs to the class-II pyridoxal-phosphate-dependent aminotransferase family. MalY/PatB cystathionine beta-lyase subfamily.</text>
</comment>
<name>A0A2I1I5V9_9ACTO</name>
<organism evidence="7 8">
    <name type="scientific">Schaalia turicensis</name>
    <dbReference type="NCBI Taxonomy" id="131111"/>
    <lineage>
        <taxon>Bacteria</taxon>
        <taxon>Bacillati</taxon>
        <taxon>Actinomycetota</taxon>
        <taxon>Actinomycetes</taxon>
        <taxon>Actinomycetales</taxon>
        <taxon>Actinomycetaceae</taxon>
        <taxon>Schaalia</taxon>
    </lineage>
</organism>
<evidence type="ECO:0000313" key="8">
    <source>
        <dbReference type="Proteomes" id="UP000234545"/>
    </source>
</evidence>
<dbReference type="Pfam" id="PF00155">
    <property type="entry name" value="Aminotran_1_2"/>
    <property type="match status" value="1"/>
</dbReference>
<dbReference type="PANTHER" id="PTHR43525:SF1">
    <property type="entry name" value="PROTEIN MALY"/>
    <property type="match status" value="1"/>
</dbReference>
<dbReference type="PANTHER" id="PTHR43525">
    <property type="entry name" value="PROTEIN MALY"/>
    <property type="match status" value="1"/>
</dbReference>
<dbReference type="InterPro" id="IPR051798">
    <property type="entry name" value="Class-II_PLP-Dep_Aminotrans"/>
</dbReference>
<dbReference type="InterPro" id="IPR015424">
    <property type="entry name" value="PyrdxlP-dep_Trfase"/>
</dbReference>
<protein>
    <recommendedName>
        <fullName evidence="2">cysteine-S-conjugate beta-lyase</fullName>
        <ecNumber evidence="2">4.4.1.13</ecNumber>
    </recommendedName>
</protein>
<keyword evidence="7" id="KW-0808">Transferase</keyword>
<evidence type="ECO:0000256" key="5">
    <source>
        <dbReference type="ARBA" id="ARBA00037974"/>
    </source>
</evidence>
<comment type="caution">
    <text evidence="7">The sequence shown here is derived from an EMBL/GenBank/DDBJ whole genome shotgun (WGS) entry which is preliminary data.</text>
</comment>
<feature type="domain" description="Aminotransferase class I/classII large" evidence="6">
    <location>
        <begin position="6"/>
        <end position="349"/>
    </location>
</feature>
<gene>
    <name evidence="7" type="ORF">CYJ25_04590</name>
</gene>
<accession>A0A2I1I5V9</accession>
<dbReference type="Gene3D" id="3.90.1150.10">
    <property type="entry name" value="Aspartate Aminotransferase, domain 1"/>
    <property type="match status" value="1"/>
</dbReference>
<reference evidence="7 8" key="1">
    <citation type="submission" date="2017-12" db="EMBL/GenBank/DDBJ databases">
        <title>Phylogenetic diversity of female urinary microbiome.</title>
        <authorList>
            <person name="Thomas-White K."/>
            <person name="Wolfe A.J."/>
        </authorList>
    </citation>
    <scope>NUCLEOTIDE SEQUENCE [LARGE SCALE GENOMIC DNA]</scope>
    <source>
        <strain evidence="7 8">UMB0250</strain>
    </source>
</reference>
<evidence type="ECO:0000256" key="1">
    <source>
        <dbReference type="ARBA" id="ARBA00001933"/>
    </source>
</evidence>
<dbReference type="EMBL" id="PKKJ01000003">
    <property type="protein sequence ID" value="PKY66517.1"/>
    <property type="molecule type" value="Genomic_DNA"/>
</dbReference>
<evidence type="ECO:0000256" key="3">
    <source>
        <dbReference type="ARBA" id="ARBA00022898"/>
    </source>
</evidence>
<dbReference type="InterPro" id="IPR004839">
    <property type="entry name" value="Aminotransferase_I/II_large"/>
</dbReference>
<dbReference type="Proteomes" id="UP000234545">
    <property type="component" value="Unassembled WGS sequence"/>
</dbReference>
<evidence type="ECO:0000259" key="6">
    <source>
        <dbReference type="Pfam" id="PF00155"/>
    </source>
</evidence>
<dbReference type="Gene3D" id="3.40.640.10">
    <property type="entry name" value="Type I PLP-dependent aspartate aminotransferase-like (Major domain)"/>
    <property type="match status" value="1"/>
</dbReference>
<dbReference type="AlphaFoldDB" id="A0A2I1I5V9"/>
<dbReference type="GO" id="GO:0047804">
    <property type="term" value="F:cysteine-S-conjugate beta-lyase activity"/>
    <property type="evidence" value="ECO:0007669"/>
    <property type="project" value="UniProtKB-EC"/>
</dbReference>
<dbReference type="InterPro" id="IPR015422">
    <property type="entry name" value="PyrdxlP-dep_Trfase_small"/>
</dbReference>
<dbReference type="EC" id="4.4.1.13" evidence="2"/>
<dbReference type="GO" id="GO:0008483">
    <property type="term" value="F:transaminase activity"/>
    <property type="evidence" value="ECO:0007669"/>
    <property type="project" value="UniProtKB-KW"/>
</dbReference>
<keyword evidence="3" id="KW-0663">Pyridoxal phosphate</keyword>
<sequence length="367" mass="40250">MEFRTCPEVVAAVVAAAKHGAYGYTEVFDDFARAASAWQSRRHAWDLDPTDIHFFPRVVNCVSALVNDIIPHQTKSPAKVCTLDPAYSPLLEVCDRAGATIERVEILDSAGDARVDFAALEEAMSRADILLWTNPHNPTGRVWTRKELEGVADLARTYETLIFSDDIHADFERPGRCRYTPIALVAPDLWESGRIIQCASPGKTFSIAGLEATAICVHGALGETLEIAKRRAGLHNPNYFAIPAALAAWTKGDAWVDALLMRVDANLRAARTLLAERLPRATISDPDGTYLLWIDARDYLKGSAELEDASTRSRVAVSDGAEFGAGFSGWFRINVALPESELLDALSRLLDEFPPLLTHSTTDVSTR</sequence>
<evidence type="ECO:0000256" key="4">
    <source>
        <dbReference type="ARBA" id="ARBA00023239"/>
    </source>
</evidence>
<keyword evidence="4" id="KW-0456">Lyase</keyword>
<dbReference type="OrthoDB" id="3224382at2"/>
<dbReference type="InterPro" id="IPR015421">
    <property type="entry name" value="PyrdxlP-dep_Trfase_major"/>
</dbReference>
<dbReference type="CDD" id="cd00609">
    <property type="entry name" value="AAT_like"/>
    <property type="match status" value="1"/>
</dbReference>